<feature type="compositionally biased region" description="Low complexity" evidence="2">
    <location>
        <begin position="301"/>
        <end position="313"/>
    </location>
</feature>
<comment type="caution">
    <text evidence="3">The sequence shown here is derived from an EMBL/GenBank/DDBJ whole genome shotgun (WGS) entry which is preliminary data.</text>
</comment>
<evidence type="ECO:0000256" key="1">
    <source>
        <dbReference type="SAM" id="Coils"/>
    </source>
</evidence>
<reference evidence="3 4" key="1">
    <citation type="submission" date="2013-07" db="EMBL/GenBank/DDBJ databases">
        <authorList>
            <person name="Stoco P.H."/>
            <person name="Wagner G."/>
            <person name="Gerber A."/>
            <person name="Zaha A."/>
            <person name="Thompson C."/>
            <person name="Bartholomeu D.C."/>
            <person name="Luckemeyer D.D."/>
            <person name="Bahia D."/>
            <person name="Loreto E."/>
            <person name="Prestes E.B."/>
            <person name="Lima F.M."/>
            <person name="Rodrigues-Luiz G."/>
            <person name="Vallejo G.A."/>
            <person name="Filho J.F."/>
            <person name="Monteiro K.M."/>
            <person name="Tyler K.M."/>
            <person name="de Almeida L.G."/>
            <person name="Ortiz M.F."/>
            <person name="Siervo M.A."/>
            <person name="de Moraes M.H."/>
            <person name="Cunha O.L."/>
            <person name="Mendonca-Neto R."/>
            <person name="Silva R."/>
            <person name="Teixeira S.M."/>
            <person name="Murta S.M."/>
            <person name="Sincero T.C."/>
            <person name="Mendes T.A."/>
            <person name="Urmenyi T.P."/>
            <person name="Silva V.G."/>
            <person name="da Rocha W.D."/>
            <person name="Andersson B."/>
            <person name="Romanha A.J."/>
            <person name="Steindel M."/>
            <person name="de Vasconcelos A.T."/>
            <person name="Grisard E.C."/>
        </authorList>
    </citation>
    <scope>NUCLEOTIDE SEQUENCE [LARGE SCALE GENOMIC DNA]</scope>
    <source>
        <strain evidence="3 4">SC58</strain>
    </source>
</reference>
<feature type="region of interest" description="Disordered" evidence="2">
    <location>
        <begin position="273"/>
        <end position="325"/>
    </location>
</feature>
<evidence type="ECO:0000313" key="4">
    <source>
        <dbReference type="Proteomes" id="UP000031737"/>
    </source>
</evidence>
<evidence type="ECO:0000256" key="2">
    <source>
        <dbReference type="SAM" id="MobiDB-lite"/>
    </source>
</evidence>
<proteinExistence type="predicted"/>
<dbReference type="OrthoDB" id="266844at2759"/>
<feature type="region of interest" description="Disordered" evidence="2">
    <location>
        <begin position="228"/>
        <end position="256"/>
    </location>
</feature>
<accession>A0A061JEG3</accession>
<dbReference type="Proteomes" id="UP000031737">
    <property type="component" value="Unassembled WGS sequence"/>
</dbReference>
<keyword evidence="4" id="KW-1185">Reference proteome</keyword>
<dbReference type="EMBL" id="AUPL01000309">
    <property type="protein sequence ID" value="ESL11932.1"/>
    <property type="molecule type" value="Genomic_DNA"/>
</dbReference>
<sequence length="325" mass="36860">MQEDVQTVRQQRLTQESYHANIELLRMAWEREQRELLQWGHEVMLAPGDSATQPGSTVARTHLPTASTTTEMMERLAERNRAVMEERSKLRARRGLFFHAMEKEHADFVARQRETESCWVQICEQLLDLAAEEETASARQAAVGVEIAKMAAMRELMNHDKELFRARLEEMQEEAERLKRELQATLTQNAEHDALQQQIVAEQTALARKQHDLAIEQSRLETTGVAKVGKEKKKQRLHPAEKEPMRTGRPLSPGKTSLRSFIDVLQEVTDTDNIIAQRGKPHESQRLGREERSTLSHSIVPPSGGRSPSRLSSFVEATGKTGSSA</sequence>
<evidence type="ECO:0000313" key="3">
    <source>
        <dbReference type="EMBL" id="ESL11932.1"/>
    </source>
</evidence>
<gene>
    <name evidence="3" type="ORF">TRSC58_00309</name>
</gene>
<feature type="coiled-coil region" evidence="1">
    <location>
        <begin position="154"/>
        <end position="195"/>
    </location>
</feature>
<feature type="compositionally biased region" description="Basic and acidic residues" evidence="2">
    <location>
        <begin position="280"/>
        <end position="294"/>
    </location>
</feature>
<protein>
    <submittedName>
        <fullName evidence="3">Uncharacterized protein</fullName>
    </submittedName>
</protein>
<dbReference type="VEuPathDB" id="TriTrypDB:TRSC58_00309"/>
<name>A0A061JEG3_TRYRA</name>
<organism evidence="3 4">
    <name type="scientific">Trypanosoma rangeli SC58</name>
    <dbReference type="NCBI Taxonomy" id="429131"/>
    <lineage>
        <taxon>Eukaryota</taxon>
        <taxon>Discoba</taxon>
        <taxon>Euglenozoa</taxon>
        <taxon>Kinetoplastea</taxon>
        <taxon>Metakinetoplastina</taxon>
        <taxon>Trypanosomatida</taxon>
        <taxon>Trypanosomatidae</taxon>
        <taxon>Trypanosoma</taxon>
        <taxon>Herpetosoma</taxon>
    </lineage>
</organism>
<dbReference type="AlphaFoldDB" id="A0A061JEG3"/>
<keyword evidence="1" id="KW-0175">Coiled coil</keyword>